<reference evidence="2" key="1">
    <citation type="submission" date="2020-11" db="EMBL/GenBank/DDBJ databases">
        <authorList>
            <consortium name="DOE Joint Genome Institute"/>
            <person name="Ahrendt S."/>
            <person name="Riley R."/>
            <person name="Andreopoulos W."/>
            <person name="Labutti K."/>
            <person name="Pangilinan J."/>
            <person name="Ruiz-Duenas F.J."/>
            <person name="Barrasa J.M."/>
            <person name="Sanchez-Garcia M."/>
            <person name="Camarero S."/>
            <person name="Miyauchi S."/>
            <person name="Serrano A."/>
            <person name="Linde D."/>
            <person name="Babiker R."/>
            <person name="Drula E."/>
            <person name="Ayuso-Fernandez I."/>
            <person name="Pacheco R."/>
            <person name="Padilla G."/>
            <person name="Ferreira P."/>
            <person name="Barriuso J."/>
            <person name="Kellner H."/>
            <person name="Castanera R."/>
            <person name="Alfaro M."/>
            <person name="Ramirez L."/>
            <person name="Pisabarro A.G."/>
            <person name="Kuo A."/>
            <person name="Tritt A."/>
            <person name="Lipzen A."/>
            <person name="He G."/>
            <person name="Yan M."/>
            <person name="Ng V."/>
            <person name="Cullen D."/>
            <person name="Martin F."/>
            <person name="Rosso M.-N."/>
            <person name="Henrissat B."/>
            <person name="Hibbett D."/>
            <person name="Martinez A.T."/>
            <person name="Grigoriev I.V."/>
        </authorList>
    </citation>
    <scope>NUCLEOTIDE SEQUENCE</scope>
    <source>
        <strain evidence="2">AH 40177</strain>
    </source>
</reference>
<proteinExistence type="predicted"/>
<name>A0A9P5U1I1_9AGAR</name>
<dbReference type="Proteomes" id="UP000772434">
    <property type="component" value="Unassembled WGS sequence"/>
</dbReference>
<sequence length="140" mass="15821">YKSSSVFALLWNLVKLLGPHEVVADLKKLVKDNDLYRMDTAITNGGKQQTYTIDVDGGVPLTFHDAELAPPSGVFARNHARAVHLERQPHDWPSSWTTFHNNSKCDMGGHFYLASYRIRIQAASNKVVFWKPGDCMEQAY</sequence>
<keyword evidence="1" id="KW-0732">Signal</keyword>
<feature type="signal peptide" evidence="1">
    <location>
        <begin position="1"/>
        <end position="24"/>
    </location>
</feature>
<accession>A0A9P5U1I1</accession>
<dbReference type="EMBL" id="JADNRY010000171">
    <property type="protein sequence ID" value="KAF9062492.1"/>
    <property type="molecule type" value="Genomic_DNA"/>
</dbReference>
<feature type="chain" id="PRO_5040265828" evidence="1">
    <location>
        <begin position="25"/>
        <end position="140"/>
    </location>
</feature>
<evidence type="ECO:0000313" key="3">
    <source>
        <dbReference type="Proteomes" id="UP000772434"/>
    </source>
</evidence>
<protein>
    <submittedName>
        <fullName evidence="2">Uncharacterized protein</fullName>
    </submittedName>
</protein>
<organism evidence="2 3">
    <name type="scientific">Rhodocollybia butyracea</name>
    <dbReference type="NCBI Taxonomy" id="206335"/>
    <lineage>
        <taxon>Eukaryota</taxon>
        <taxon>Fungi</taxon>
        <taxon>Dikarya</taxon>
        <taxon>Basidiomycota</taxon>
        <taxon>Agaricomycotina</taxon>
        <taxon>Agaricomycetes</taxon>
        <taxon>Agaricomycetidae</taxon>
        <taxon>Agaricales</taxon>
        <taxon>Marasmiineae</taxon>
        <taxon>Omphalotaceae</taxon>
        <taxon>Rhodocollybia</taxon>
    </lineage>
</organism>
<keyword evidence="3" id="KW-1185">Reference proteome</keyword>
<comment type="caution">
    <text evidence="2">The sequence shown here is derived from an EMBL/GenBank/DDBJ whole genome shotgun (WGS) entry which is preliminary data.</text>
</comment>
<gene>
    <name evidence="2" type="ORF">BDP27DRAFT_1233544</name>
</gene>
<dbReference type="AlphaFoldDB" id="A0A9P5U1I1"/>
<evidence type="ECO:0000256" key="1">
    <source>
        <dbReference type="SAM" id="SignalP"/>
    </source>
</evidence>
<dbReference type="OrthoDB" id="2730162at2759"/>
<evidence type="ECO:0000313" key="2">
    <source>
        <dbReference type="EMBL" id="KAF9062492.1"/>
    </source>
</evidence>
<feature type="non-terminal residue" evidence="2">
    <location>
        <position position="1"/>
    </location>
</feature>